<dbReference type="NCBIfam" id="TIGR00419">
    <property type="entry name" value="tim"/>
    <property type="match status" value="1"/>
</dbReference>
<dbReference type="PROSITE" id="PS00171">
    <property type="entry name" value="TIM_1"/>
    <property type="match status" value="1"/>
</dbReference>
<comment type="catalytic activity">
    <reaction evidence="1">
        <text>L-erythrulose 1-phosphate = D-erythrulose 4-phosphate</text>
        <dbReference type="Rhea" id="RHEA:49588"/>
        <dbReference type="ChEBI" id="CHEBI:58002"/>
        <dbReference type="ChEBI" id="CHEBI:90796"/>
        <dbReference type="EC" id="5.3.1.33"/>
    </reaction>
</comment>
<dbReference type="InterPro" id="IPR000652">
    <property type="entry name" value="Triosephosphate_isomerase"/>
</dbReference>
<evidence type="ECO:0000256" key="7">
    <source>
        <dbReference type="ARBA" id="ARBA00023235"/>
    </source>
</evidence>
<evidence type="ECO:0000256" key="1">
    <source>
        <dbReference type="ARBA" id="ARBA00000148"/>
    </source>
</evidence>
<dbReference type="SUPFAM" id="SSF51351">
    <property type="entry name" value="Triosephosphate isomerase (TIM)"/>
    <property type="match status" value="1"/>
</dbReference>
<feature type="binding site" evidence="8">
    <location>
        <position position="169"/>
    </location>
    <ligand>
        <name>substrate</name>
    </ligand>
</feature>
<comment type="caution">
    <text evidence="10">The sequence shown here is derived from an EMBL/GenBank/DDBJ whole genome shotgun (WGS) entry which is preliminary data.</text>
</comment>
<proteinExistence type="inferred from homology"/>
<comment type="subunit">
    <text evidence="8 9">Homodimer.</text>
</comment>
<accession>A0ABQ4PT59</accession>
<keyword evidence="5 8" id="KW-0963">Cytoplasm</keyword>
<evidence type="ECO:0000256" key="2">
    <source>
        <dbReference type="ARBA" id="ARBA00004939"/>
    </source>
</evidence>
<dbReference type="Pfam" id="PF00121">
    <property type="entry name" value="TIM"/>
    <property type="match status" value="1"/>
</dbReference>
<evidence type="ECO:0000256" key="8">
    <source>
        <dbReference type="HAMAP-Rule" id="MF_00147"/>
    </source>
</evidence>
<comment type="subcellular location">
    <subcellularLocation>
        <location evidence="8 9">Cytoplasm</location>
    </subcellularLocation>
</comment>
<feature type="active site" description="Electrophile" evidence="8">
    <location>
        <position position="93"/>
    </location>
</feature>
<dbReference type="RefSeq" id="WP_284358625.1">
    <property type="nucleotide sequence ID" value="NZ_BPFZ01000001.1"/>
</dbReference>
<gene>
    <name evidence="8 10" type="primary">tpiA</name>
    <name evidence="10" type="ORF">PsB1_0312</name>
</gene>
<dbReference type="PROSITE" id="PS51440">
    <property type="entry name" value="TIM_2"/>
    <property type="match status" value="1"/>
</dbReference>
<dbReference type="EC" id="5.3.1.1" evidence="8 9"/>
<dbReference type="PANTHER" id="PTHR21139:SF42">
    <property type="entry name" value="TRIOSEPHOSPHATE ISOMERASE"/>
    <property type="match status" value="1"/>
</dbReference>
<protein>
    <recommendedName>
        <fullName evidence="8 9">Triosephosphate isomerase</fullName>
        <shortName evidence="8">TIM</shortName>
        <shortName evidence="8">TPI</shortName>
        <ecNumber evidence="8 9">5.3.1.1</ecNumber>
    </recommendedName>
    <alternativeName>
        <fullName evidence="8">Triose-phosphate isomerase</fullName>
    </alternativeName>
</protein>
<dbReference type="Gene3D" id="3.20.20.70">
    <property type="entry name" value="Aldolase class I"/>
    <property type="match status" value="1"/>
</dbReference>
<evidence type="ECO:0000256" key="4">
    <source>
        <dbReference type="ARBA" id="ARBA00022432"/>
    </source>
</evidence>
<dbReference type="GO" id="GO:0016853">
    <property type="term" value="F:isomerase activity"/>
    <property type="evidence" value="ECO:0007669"/>
    <property type="project" value="UniProtKB-KW"/>
</dbReference>
<evidence type="ECO:0000256" key="6">
    <source>
        <dbReference type="ARBA" id="ARBA00023152"/>
    </source>
</evidence>
<comment type="pathway">
    <text evidence="8 9">Carbohydrate biosynthesis; gluconeogenesis.</text>
</comment>
<reference evidence="10" key="1">
    <citation type="submission" date="2021-05" db="EMBL/GenBank/DDBJ databases">
        <authorList>
            <person name="Tanabe Y."/>
        </authorList>
    </citation>
    <scope>NUCLEOTIDE SEQUENCE</scope>
    <source>
        <strain evidence="10">BOTRYCO-1</strain>
    </source>
</reference>
<evidence type="ECO:0000313" key="11">
    <source>
        <dbReference type="Proteomes" id="UP001161064"/>
    </source>
</evidence>
<comment type="pathway">
    <text evidence="8 9">Carbohydrate degradation; glycolysis; D-glyceraldehyde 3-phosphate from glycerone phosphate: step 1/1.</text>
</comment>
<feature type="active site" description="Proton acceptor" evidence="8">
    <location>
        <position position="163"/>
    </location>
</feature>
<dbReference type="HAMAP" id="MF_00147_B">
    <property type="entry name" value="TIM_B"/>
    <property type="match status" value="1"/>
</dbReference>
<evidence type="ECO:0000256" key="3">
    <source>
        <dbReference type="ARBA" id="ARBA00007422"/>
    </source>
</evidence>
<dbReference type="PANTHER" id="PTHR21139">
    <property type="entry name" value="TRIOSEPHOSPHATE ISOMERASE"/>
    <property type="match status" value="1"/>
</dbReference>
<comment type="pathway">
    <text evidence="2">Carbohydrate metabolism; erythritol degradation.</text>
</comment>
<name>A0ABQ4PT59_9PROT</name>
<dbReference type="InterPro" id="IPR020861">
    <property type="entry name" value="Triosephosphate_isomerase_AS"/>
</dbReference>
<feature type="binding site" evidence="8">
    <location>
        <begin position="229"/>
        <end position="230"/>
    </location>
    <ligand>
        <name>substrate</name>
    </ligand>
</feature>
<feature type="binding site" evidence="8">
    <location>
        <position position="208"/>
    </location>
    <ligand>
        <name>substrate</name>
    </ligand>
</feature>
<dbReference type="InterPro" id="IPR022896">
    <property type="entry name" value="TrioseP_Isoase_bac/euk"/>
</dbReference>
<evidence type="ECO:0000256" key="9">
    <source>
        <dbReference type="RuleBase" id="RU363013"/>
    </source>
</evidence>
<reference evidence="10" key="2">
    <citation type="journal article" date="2023" name="ISME Commun">
        <title>Characterization of a bloom-associated alphaproteobacterial lineage, 'Candidatus Phycosocius': insights into freshwater algal-bacterial interactions.</title>
        <authorList>
            <person name="Tanabe Y."/>
            <person name="Yamaguchi H."/>
            <person name="Yoshida M."/>
            <person name="Kai A."/>
            <person name="Okazaki Y."/>
        </authorList>
    </citation>
    <scope>NUCLEOTIDE SEQUENCE</scope>
    <source>
        <strain evidence="10">BOTRYCO-1</strain>
    </source>
</reference>
<feature type="binding site" evidence="8">
    <location>
        <begin position="6"/>
        <end position="8"/>
    </location>
    <ligand>
        <name>substrate</name>
    </ligand>
</feature>
<dbReference type="EMBL" id="BPFZ01000001">
    <property type="protein sequence ID" value="GIU66158.1"/>
    <property type="molecule type" value="Genomic_DNA"/>
</dbReference>
<dbReference type="InterPro" id="IPR035990">
    <property type="entry name" value="TIM_sf"/>
</dbReference>
<comment type="catalytic activity">
    <reaction evidence="8 9">
        <text>D-glyceraldehyde 3-phosphate = dihydroxyacetone phosphate</text>
        <dbReference type="Rhea" id="RHEA:18585"/>
        <dbReference type="ChEBI" id="CHEBI:57642"/>
        <dbReference type="ChEBI" id="CHEBI:59776"/>
        <dbReference type="EC" id="5.3.1.1"/>
    </reaction>
</comment>
<keyword evidence="6 8" id="KW-0324">Glycolysis</keyword>
<evidence type="ECO:0000256" key="5">
    <source>
        <dbReference type="ARBA" id="ARBA00022490"/>
    </source>
</evidence>
<dbReference type="Proteomes" id="UP001161064">
    <property type="component" value="Unassembled WGS sequence"/>
</dbReference>
<keyword evidence="7 8" id="KW-0413">Isomerase</keyword>
<keyword evidence="11" id="KW-1185">Reference proteome</keyword>
<evidence type="ECO:0000313" key="10">
    <source>
        <dbReference type="EMBL" id="GIU66158.1"/>
    </source>
</evidence>
<comment type="similarity">
    <text evidence="3 8 9">Belongs to the triosephosphate isomerase family.</text>
</comment>
<dbReference type="InterPro" id="IPR013785">
    <property type="entry name" value="Aldolase_TIM"/>
</dbReference>
<dbReference type="CDD" id="cd00311">
    <property type="entry name" value="TIM"/>
    <property type="match status" value="1"/>
</dbReference>
<sequence length="247" mass="26115">MLLIGNWKMNGLATALGEAETIAAAAEAALQQGIQLALCPPATLLRTLSHHVAGTPLLTGGQDCHVEHFGAYTGDISAAMIKDAGAHYVIVGHSERRQNHHETSMLVQRKAQTAIEVGLVPILCIGEHRSQRDVGQAESYVLGQLQASLPELGSNAQIIIAYEPIWAVGTGLVPSLADLSSMYQAIFSFLETRLGNKVNSVRLLYGGSVTQNNISDLVKLNHIDGALVGGASLTAASFLSILNEVCN</sequence>
<comment type="function">
    <text evidence="8">Involved in the gluconeogenesis. Catalyzes stereospecifically the conversion of dihydroxyacetone phosphate (DHAP) to D-glyceraldehyde-3-phosphate (G3P).</text>
</comment>
<organism evidence="10 11">
    <name type="scientific">Candidatus Phycosocius spiralis</name>
    <dbReference type="NCBI Taxonomy" id="2815099"/>
    <lineage>
        <taxon>Bacteria</taxon>
        <taxon>Pseudomonadati</taxon>
        <taxon>Pseudomonadota</taxon>
        <taxon>Alphaproteobacteria</taxon>
        <taxon>Caulobacterales</taxon>
        <taxon>Caulobacterales incertae sedis</taxon>
        <taxon>Candidatus Phycosocius</taxon>
    </lineage>
</organism>
<keyword evidence="4 8" id="KW-0312">Gluconeogenesis</keyword>